<evidence type="ECO:0000313" key="1">
    <source>
        <dbReference type="EMBL" id="RVW21789.1"/>
    </source>
</evidence>
<dbReference type="EMBL" id="QGNW01002268">
    <property type="protein sequence ID" value="RVW21789.1"/>
    <property type="molecule type" value="Genomic_DNA"/>
</dbReference>
<gene>
    <name evidence="1" type="ORF">CK203_109558</name>
</gene>
<comment type="caution">
    <text evidence="1">The sequence shown here is derived from an EMBL/GenBank/DDBJ whole genome shotgun (WGS) entry which is preliminary data.</text>
</comment>
<protein>
    <submittedName>
        <fullName evidence="1">Uncharacterized protein</fullName>
    </submittedName>
</protein>
<organism evidence="1 2">
    <name type="scientific">Vitis vinifera</name>
    <name type="common">Grape</name>
    <dbReference type="NCBI Taxonomy" id="29760"/>
    <lineage>
        <taxon>Eukaryota</taxon>
        <taxon>Viridiplantae</taxon>
        <taxon>Streptophyta</taxon>
        <taxon>Embryophyta</taxon>
        <taxon>Tracheophyta</taxon>
        <taxon>Spermatophyta</taxon>
        <taxon>Magnoliopsida</taxon>
        <taxon>eudicotyledons</taxon>
        <taxon>Gunneridae</taxon>
        <taxon>Pentapetalae</taxon>
        <taxon>rosids</taxon>
        <taxon>Vitales</taxon>
        <taxon>Vitaceae</taxon>
        <taxon>Viteae</taxon>
        <taxon>Vitis</taxon>
    </lineage>
</organism>
<sequence length="87" mass="9644">MCGGDDHLAWKRLVSSETCRGLHTTGRSIDTFNLGPTSWIKVRGRLIIVSDQSNHKLNQRDMDSQMVNVDQFALAMASILKAIASLD</sequence>
<name>A0A438CF13_VITVI</name>
<dbReference type="AlphaFoldDB" id="A0A438CF13"/>
<proteinExistence type="predicted"/>
<evidence type="ECO:0000313" key="2">
    <source>
        <dbReference type="Proteomes" id="UP000288805"/>
    </source>
</evidence>
<dbReference type="Proteomes" id="UP000288805">
    <property type="component" value="Unassembled WGS sequence"/>
</dbReference>
<reference evidence="1 2" key="1">
    <citation type="journal article" date="2018" name="PLoS Genet.">
        <title>Population sequencing reveals clonal diversity and ancestral inbreeding in the grapevine cultivar Chardonnay.</title>
        <authorList>
            <person name="Roach M.J."/>
            <person name="Johnson D.L."/>
            <person name="Bohlmann J."/>
            <person name="van Vuuren H.J."/>
            <person name="Jones S.J."/>
            <person name="Pretorius I.S."/>
            <person name="Schmidt S.A."/>
            <person name="Borneman A.R."/>
        </authorList>
    </citation>
    <scope>NUCLEOTIDE SEQUENCE [LARGE SCALE GENOMIC DNA]</scope>
    <source>
        <strain evidence="2">cv. Chardonnay</strain>
        <tissue evidence="1">Leaf</tissue>
    </source>
</reference>
<accession>A0A438CF13</accession>